<dbReference type="GeneID" id="84591801"/>
<proteinExistence type="predicted"/>
<dbReference type="AlphaFoldDB" id="A0AAJ8BYJ8"/>
<keyword evidence="1" id="KW-0175">Coiled coil</keyword>
<dbReference type="RefSeq" id="XP_059606219.1">
    <property type="nucleotide sequence ID" value="XM_059749313.1"/>
</dbReference>
<gene>
    <name evidence="3" type="ORF">An08g09540</name>
</gene>
<organism evidence="3">
    <name type="scientific">Aspergillus niger</name>
    <dbReference type="NCBI Taxonomy" id="5061"/>
    <lineage>
        <taxon>Eukaryota</taxon>
        <taxon>Fungi</taxon>
        <taxon>Dikarya</taxon>
        <taxon>Ascomycota</taxon>
        <taxon>Pezizomycotina</taxon>
        <taxon>Eurotiomycetes</taxon>
        <taxon>Eurotiomycetidae</taxon>
        <taxon>Eurotiales</taxon>
        <taxon>Aspergillaceae</taxon>
        <taxon>Aspergillus</taxon>
        <taxon>Aspergillus subgen. Circumdati</taxon>
    </lineage>
</organism>
<protein>
    <submittedName>
        <fullName evidence="3">Uncharacterized protein</fullName>
    </submittedName>
</protein>
<sequence length="352" mass="39612">MIQQRHNRIAVINFSQKRKASPSEELSDYARARARPPSKTHIQKNIDIVKPASMTPTTEKQEMNEEGQEPPPMNAPRDPNISDEVWDQLQLDKAAARFHQEGINSLHKITARLRSEATKYESVIRQADSDSQESECQQKLTKVRQLLEKFQESLAEKEKAAQEERDIQERLKELGNCPFGYEWIRQRDGYRVWKVVILIRLAVSGIWHSGAADLGNLIGTVMRLKKDFQSTSYTVQISGAVMFADPDQGEVNAFTEKQLGVFKPIPTWCLTQLFTGRPGHSIHPTGMTKAIKLSLQRGNVGERPRIPLGDPHTGPKGLSSSYSHLMILTLNVEVMFAWVSGRIAGFGEVSLG</sequence>
<evidence type="ECO:0000256" key="2">
    <source>
        <dbReference type="SAM" id="MobiDB-lite"/>
    </source>
</evidence>
<accession>A0AAJ8BYJ8</accession>
<feature type="compositionally biased region" description="Basic residues" evidence="2">
    <location>
        <begin position="32"/>
        <end position="42"/>
    </location>
</feature>
<reference evidence="3" key="1">
    <citation type="submission" date="2025-02" db="EMBL/GenBank/DDBJ databases">
        <authorList>
            <consortium name="NCBI Genome Project"/>
        </authorList>
    </citation>
    <scope>NUCLEOTIDE SEQUENCE</scope>
</reference>
<evidence type="ECO:0000313" key="3">
    <source>
        <dbReference type="RefSeq" id="XP_059606219.1"/>
    </source>
</evidence>
<feature type="coiled-coil region" evidence="1">
    <location>
        <begin position="140"/>
        <end position="174"/>
    </location>
</feature>
<evidence type="ECO:0000256" key="1">
    <source>
        <dbReference type="SAM" id="Coils"/>
    </source>
</evidence>
<feature type="region of interest" description="Disordered" evidence="2">
    <location>
        <begin position="14"/>
        <end position="81"/>
    </location>
</feature>
<name>A0AAJ8BYJ8_ASPNG</name>
<dbReference type="VEuPathDB" id="FungiDB:An08g09540"/>
<dbReference type="KEGG" id="ang:An08g09540"/>
<reference evidence="3" key="2">
    <citation type="submission" date="2025-08" db="UniProtKB">
        <authorList>
            <consortium name="RefSeq"/>
        </authorList>
    </citation>
    <scope>IDENTIFICATION</scope>
</reference>